<protein>
    <submittedName>
        <fullName evidence="2">Uncharacterized protein</fullName>
    </submittedName>
</protein>
<proteinExistence type="predicted"/>
<dbReference type="Proteomes" id="UP000077824">
    <property type="component" value="Chromosome"/>
</dbReference>
<keyword evidence="3" id="KW-1185">Reference proteome</keyword>
<feature type="compositionally biased region" description="Gly residues" evidence="1">
    <location>
        <begin position="1"/>
        <end position="24"/>
    </location>
</feature>
<dbReference type="KEGG" id="chh:A0O34_03895"/>
<evidence type="ECO:0000313" key="2">
    <source>
        <dbReference type="EMBL" id="ANF49734.1"/>
    </source>
</evidence>
<dbReference type="EMBL" id="CP015199">
    <property type="protein sequence ID" value="ANF49734.1"/>
    <property type="molecule type" value="Genomic_DNA"/>
</dbReference>
<dbReference type="AlphaFoldDB" id="A0A172XS16"/>
<gene>
    <name evidence="2" type="ORF">A0O34_03895</name>
</gene>
<accession>A0A172XS16</accession>
<sequence>MGDGNNGGGGGDGSGGGSGGGGYGDNDNPIIGGNDGPCTPNGVLTGPQIPNDDIGMNPCGGGIPTIPNVENPPTPCEKLKDLLTPSKANLKPLITNGMFSYINSGNKGEAGLYLRKDSAGNITTEIAPPSDTLSLPPKWGTSYYSMAHTHPKIAYPMFSYSDMMVLYNLEMKAYQYNNGHTSFLLVCEDENGVKQTYAIVFENIGQQVEDVWANPENIGLEPKQIVEKMDKAFKDKYDTESEKSNPNYERVFLQLNFGTNIGLYKASSDLTNWSKLTISENSDTAVVTPVNCN</sequence>
<evidence type="ECO:0000256" key="1">
    <source>
        <dbReference type="SAM" id="MobiDB-lite"/>
    </source>
</evidence>
<evidence type="ECO:0000313" key="3">
    <source>
        <dbReference type="Proteomes" id="UP000077824"/>
    </source>
</evidence>
<dbReference type="STRING" id="1685010.A0O34_03895"/>
<organism evidence="2 3">
    <name type="scientific">Chryseobacterium glaciei</name>
    <dbReference type="NCBI Taxonomy" id="1685010"/>
    <lineage>
        <taxon>Bacteria</taxon>
        <taxon>Pseudomonadati</taxon>
        <taxon>Bacteroidota</taxon>
        <taxon>Flavobacteriia</taxon>
        <taxon>Flavobacteriales</taxon>
        <taxon>Weeksellaceae</taxon>
        <taxon>Chryseobacterium group</taxon>
        <taxon>Chryseobacterium</taxon>
    </lineage>
</organism>
<feature type="region of interest" description="Disordered" evidence="1">
    <location>
        <begin position="1"/>
        <end position="72"/>
    </location>
</feature>
<name>A0A172XS16_9FLAO</name>
<reference evidence="2 3" key="1">
    <citation type="submission" date="2016-04" db="EMBL/GenBank/DDBJ databases">
        <title>Complete Genome Sequence of Chryseobacterium sp. IHBB 10212.</title>
        <authorList>
            <person name="Pal M."/>
            <person name="Swarnkar M.K."/>
            <person name="Kaushal K."/>
            <person name="Chhibber S."/>
            <person name="Singh A.K."/>
            <person name="Gulati A."/>
        </authorList>
    </citation>
    <scope>NUCLEOTIDE SEQUENCE [LARGE SCALE GENOMIC DNA]</scope>
    <source>
        <strain evidence="2 3">IHBB 10212</strain>
    </source>
</reference>